<protein>
    <recommendedName>
        <fullName evidence="3">Leucine-rich repeat protein</fullName>
    </recommendedName>
</protein>
<reference evidence="1 2" key="1">
    <citation type="journal article" date="2015" name="Mol. Biochem. Parasitol.">
        <title>Identification of polymorphic genes for use in assemblage B genotyping assays through comparative genomics of multiple assemblage B Giardia duodenalis isolates.</title>
        <authorList>
            <person name="Wielinga C."/>
            <person name="Thompson R.C."/>
            <person name="Monis P."/>
            <person name="Ryan U."/>
        </authorList>
    </citation>
    <scope>NUCLEOTIDE SEQUENCE [LARGE SCALE GENOMIC DNA]</scope>
    <source>
        <strain evidence="1 2">BAH15c1</strain>
    </source>
</reference>
<dbReference type="Gene3D" id="3.80.10.10">
    <property type="entry name" value="Ribonuclease Inhibitor"/>
    <property type="match status" value="1"/>
</dbReference>
<evidence type="ECO:0008006" key="3">
    <source>
        <dbReference type="Google" id="ProtNLM"/>
    </source>
</evidence>
<dbReference type="InterPro" id="IPR032675">
    <property type="entry name" value="LRR_dom_sf"/>
</dbReference>
<gene>
    <name evidence="1" type="ORF">QR46_2772</name>
</gene>
<evidence type="ECO:0000313" key="2">
    <source>
        <dbReference type="Proteomes" id="UP000070089"/>
    </source>
</evidence>
<evidence type="ECO:0000313" key="1">
    <source>
        <dbReference type="EMBL" id="KWX13252.1"/>
    </source>
</evidence>
<dbReference type="Proteomes" id="UP000070089">
    <property type="component" value="Unassembled WGS sequence"/>
</dbReference>
<name>A0A132NU87_GIAIN</name>
<dbReference type="AlphaFoldDB" id="A0A132NU87"/>
<dbReference type="OrthoDB" id="10298385at2759"/>
<dbReference type="EMBL" id="JXTI01000077">
    <property type="protein sequence ID" value="KWX13252.1"/>
    <property type="molecule type" value="Genomic_DNA"/>
</dbReference>
<dbReference type="SUPFAM" id="SSF52047">
    <property type="entry name" value="RNI-like"/>
    <property type="match status" value="1"/>
</dbReference>
<comment type="caution">
    <text evidence="1">The sequence shown here is derived from an EMBL/GenBank/DDBJ whole genome shotgun (WGS) entry which is preliminary data.</text>
</comment>
<organism evidence="1 2">
    <name type="scientific">Giardia duodenalis assemblage B</name>
    <dbReference type="NCBI Taxonomy" id="1394984"/>
    <lineage>
        <taxon>Eukaryota</taxon>
        <taxon>Metamonada</taxon>
        <taxon>Diplomonadida</taxon>
        <taxon>Hexamitidae</taxon>
        <taxon>Giardiinae</taxon>
        <taxon>Giardia</taxon>
    </lineage>
</organism>
<sequence>MPPKPTKSDALQTDVLWSKAYNLEKYEENRAKFPPALKFDKGASKCFFEIYNQCLIALQMASLPCLQLSLKTIKPCEHIRIHSHDIDSASAIIIGYALTEATDVRTLTLTDVLLEPGSEAIFGFVKSNQNIIGLSFERMTISTTLLDMLFDSLGSTPFIRRLSFRQCKFLEFNKLCKYISSPQAYAITHLTVANCNLGADELSALTNSLAITDSIFTLDAHDALACLMHKNCGIKFLNIEDNGLVSSQVILLLEALFEKHQIESPETQLAFVRKELCYALLNTIFLQDYPLDLLGTIRKVGQILPSFESAAEALAVKIADIVAAGKSLCYPSANAAAGSAAKAKPKDDAPLSLVINKDVKNFVQNIHLNKQVADITDDELHIIAVALPPSNLQSVTFDYSQSAEYVTPNNSILGLNLKGNDLDLSVETVQRLEKLLQHTSLCYMGIDAKLPTDKRIESAGQPGDSDIFRSILEENRQRIESLEKPYLYEPASGVPVKKK</sequence>
<accession>A0A132NU87</accession>
<proteinExistence type="predicted"/>
<dbReference type="VEuPathDB" id="GiardiaDB:QR46_2772"/>